<evidence type="ECO:0000256" key="1">
    <source>
        <dbReference type="ARBA" id="ARBA00005641"/>
    </source>
</evidence>
<dbReference type="Pfam" id="PF00150">
    <property type="entry name" value="Cellulase"/>
    <property type="match status" value="1"/>
</dbReference>
<name>A0A9P8T129_9ASCO</name>
<accession>A0A9P8T129</accession>
<comment type="caution">
    <text evidence="7">The sequence shown here is derived from an EMBL/GenBank/DDBJ whole genome shotgun (WGS) entry which is preliminary data.</text>
</comment>
<dbReference type="GO" id="GO:0005576">
    <property type="term" value="C:extracellular region"/>
    <property type="evidence" value="ECO:0007669"/>
    <property type="project" value="TreeGrafter"/>
</dbReference>
<dbReference type="InterPro" id="IPR050386">
    <property type="entry name" value="Glycosyl_hydrolase_5"/>
</dbReference>
<keyword evidence="8" id="KW-1185">Reference proteome</keyword>
<dbReference type="PANTHER" id="PTHR31297:SF43">
    <property type="entry name" value="GLUCAN 1,3-BETA-GLUCOSIDASE 3"/>
    <property type="match status" value="1"/>
</dbReference>
<dbReference type="GO" id="GO:0009986">
    <property type="term" value="C:cell surface"/>
    <property type="evidence" value="ECO:0007669"/>
    <property type="project" value="TreeGrafter"/>
</dbReference>
<dbReference type="GO" id="GO:0046557">
    <property type="term" value="F:glucan endo-1,6-beta-glucosidase activity"/>
    <property type="evidence" value="ECO:0007669"/>
    <property type="project" value="TreeGrafter"/>
</dbReference>
<reference evidence="7" key="1">
    <citation type="journal article" date="2021" name="Open Biol.">
        <title>Shared evolutionary footprints suggest mitochondrial oxidative damage underlies multiple complex I losses in fungi.</title>
        <authorList>
            <person name="Schikora-Tamarit M.A."/>
            <person name="Marcet-Houben M."/>
            <person name="Nosek J."/>
            <person name="Gabaldon T."/>
        </authorList>
    </citation>
    <scope>NUCLEOTIDE SEQUENCE</scope>
    <source>
        <strain evidence="7">CBS6075</strain>
    </source>
</reference>
<dbReference type="RefSeq" id="XP_046058878.1">
    <property type="nucleotide sequence ID" value="XM_046207189.1"/>
</dbReference>
<keyword evidence="4" id="KW-0961">Cell wall biogenesis/degradation</keyword>
<evidence type="ECO:0000313" key="8">
    <source>
        <dbReference type="Proteomes" id="UP000769157"/>
    </source>
</evidence>
<evidence type="ECO:0000256" key="2">
    <source>
        <dbReference type="ARBA" id="ARBA00022801"/>
    </source>
</evidence>
<dbReference type="InterPro" id="IPR001547">
    <property type="entry name" value="Glyco_hydro_5"/>
</dbReference>
<dbReference type="SUPFAM" id="SSF51445">
    <property type="entry name" value="(Trans)glycosidases"/>
    <property type="match status" value="1"/>
</dbReference>
<protein>
    <recommendedName>
        <fullName evidence="6">Glycoside hydrolase family 5 domain-containing protein</fullName>
    </recommendedName>
</protein>
<proteinExistence type="inferred from homology"/>
<evidence type="ECO:0000313" key="7">
    <source>
        <dbReference type="EMBL" id="KAH3661774.1"/>
    </source>
</evidence>
<dbReference type="Proteomes" id="UP000769157">
    <property type="component" value="Unassembled WGS sequence"/>
</dbReference>
<dbReference type="GeneID" id="70237916"/>
<dbReference type="GO" id="GO:0071555">
    <property type="term" value="P:cell wall organization"/>
    <property type="evidence" value="ECO:0007669"/>
    <property type="project" value="UniProtKB-KW"/>
</dbReference>
<comment type="similarity">
    <text evidence="1 5">Belongs to the glycosyl hydrolase 5 (cellulase A) family.</text>
</comment>
<organism evidence="7 8">
    <name type="scientific">Ogataea philodendri</name>
    <dbReference type="NCBI Taxonomy" id="1378263"/>
    <lineage>
        <taxon>Eukaryota</taxon>
        <taxon>Fungi</taxon>
        <taxon>Dikarya</taxon>
        <taxon>Ascomycota</taxon>
        <taxon>Saccharomycotina</taxon>
        <taxon>Pichiomycetes</taxon>
        <taxon>Pichiales</taxon>
        <taxon>Pichiaceae</taxon>
        <taxon>Ogataea</taxon>
    </lineage>
</organism>
<dbReference type="FunFam" id="3.20.20.80:FF:000100">
    <property type="entry name" value="Glycoside hydrolase superfamily"/>
    <property type="match status" value="1"/>
</dbReference>
<dbReference type="EMBL" id="JAEUBE010000414">
    <property type="protein sequence ID" value="KAH3661774.1"/>
    <property type="molecule type" value="Genomic_DNA"/>
</dbReference>
<sequence length="484" mass="54848">MFDKLKSKLSGDLPAATIPSGIDRKTIYQYRQNFGVNFGSVFVLEKYIFDSLFSDTQYELDAVKKSVKEKGLDQTRKDFEAHWTGYATDDDWNWLKSKGVQSIRLPIGYWEVNSGKFAKGTSFESVAGVYENAWSIIKQLIQKAANYNISVLVDLHAVPRGANTGDHSGEHFDQAGFWSSSKSIGLAVETVKYMAEELSSFENISGLQVVNESVFDDKASGQKKYYSEAIKAIRSVNKDIPIVISDGWWADQWVQFVNENSKNGDLGVVIDDHIYRCFSDDDKNKGIDQIISDLEGSVLTGLSGQADFLIGEYSCVLDGSSWGKGSYDRGDCVRKYGNEQARLFQQRAGAGYYFWTYKFQHGDGGEWGFRPMVDSGCIPARSTDPHVPSDDDKNRILNENLSGHENYWNQQNPNEKYEHWRYKEGFETAWNDSLEFAKFDNSRIGRRAAWKAARRQQHISSRGNSGFIWEWEQGFDKALEAFGS</sequence>
<evidence type="ECO:0000256" key="5">
    <source>
        <dbReference type="RuleBase" id="RU361153"/>
    </source>
</evidence>
<dbReference type="PANTHER" id="PTHR31297">
    <property type="entry name" value="GLUCAN ENDO-1,6-BETA-GLUCOSIDASE B"/>
    <property type="match status" value="1"/>
</dbReference>
<evidence type="ECO:0000256" key="3">
    <source>
        <dbReference type="ARBA" id="ARBA00023295"/>
    </source>
</evidence>
<dbReference type="InterPro" id="IPR017853">
    <property type="entry name" value="GH"/>
</dbReference>
<dbReference type="AlphaFoldDB" id="A0A9P8T129"/>
<dbReference type="OrthoDB" id="1887033at2759"/>
<evidence type="ECO:0000259" key="6">
    <source>
        <dbReference type="Pfam" id="PF00150"/>
    </source>
</evidence>
<gene>
    <name evidence="7" type="ORF">OGAPHI_005952</name>
</gene>
<reference evidence="7" key="2">
    <citation type="submission" date="2021-01" db="EMBL/GenBank/DDBJ databases">
        <authorList>
            <person name="Schikora-Tamarit M.A."/>
        </authorList>
    </citation>
    <scope>NUCLEOTIDE SEQUENCE</scope>
    <source>
        <strain evidence="7">CBS6075</strain>
    </source>
</reference>
<evidence type="ECO:0000256" key="4">
    <source>
        <dbReference type="ARBA" id="ARBA00023316"/>
    </source>
</evidence>
<dbReference type="Gene3D" id="3.20.20.80">
    <property type="entry name" value="Glycosidases"/>
    <property type="match status" value="1"/>
</dbReference>
<feature type="domain" description="Glycoside hydrolase family 5" evidence="6">
    <location>
        <begin position="76"/>
        <end position="356"/>
    </location>
</feature>
<keyword evidence="2 5" id="KW-0378">Hydrolase</keyword>
<dbReference type="GO" id="GO:0005737">
    <property type="term" value="C:cytoplasm"/>
    <property type="evidence" value="ECO:0007669"/>
    <property type="project" value="UniProtKB-ARBA"/>
</dbReference>
<keyword evidence="3 5" id="KW-0326">Glycosidase</keyword>
<dbReference type="GO" id="GO:0009251">
    <property type="term" value="P:glucan catabolic process"/>
    <property type="evidence" value="ECO:0007669"/>
    <property type="project" value="TreeGrafter"/>
</dbReference>